<proteinExistence type="predicted"/>
<keyword evidence="2" id="KW-0472">Membrane</keyword>
<evidence type="ECO:0000313" key="4">
    <source>
        <dbReference type="Proteomes" id="UP000788419"/>
    </source>
</evidence>
<feature type="region of interest" description="Disordered" evidence="1">
    <location>
        <begin position="51"/>
        <end position="85"/>
    </location>
</feature>
<evidence type="ECO:0008006" key="5">
    <source>
        <dbReference type="Google" id="ProtNLM"/>
    </source>
</evidence>
<reference evidence="3 4" key="1">
    <citation type="submission" date="2017-10" db="EMBL/GenBank/DDBJ databases">
        <title>Whole genome sequencing of members of genus Pseudoxanthomonas.</title>
        <authorList>
            <person name="Kumar S."/>
            <person name="Bansal K."/>
            <person name="Kaur A."/>
            <person name="Patil P."/>
            <person name="Sharma S."/>
            <person name="Patil P.B."/>
        </authorList>
    </citation>
    <scope>NUCLEOTIDE SEQUENCE [LARGE SCALE GENOMIC DNA]</scope>
    <source>
        <strain evidence="3 4">DSM 17801</strain>
    </source>
</reference>
<accession>A0ABQ6Z6S9</accession>
<gene>
    <name evidence="3" type="ORF">CSC65_11120</name>
</gene>
<feature type="transmembrane region" description="Helical" evidence="2">
    <location>
        <begin position="12"/>
        <end position="31"/>
    </location>
</feature>
<keyword evidence="2" id="KW-0812">Transmembrane</keyword>
<dbReference type="EMBL" id="PDWN01000010">
    <property type="protein sequence ID" value="KAF1693898.1"/>
    <property type="molecule type" value="Genomic_DNA"/>
</dbReference>
<keyword evidence="4" id="KW-1185">Reference proteome</keyword>
<name>A0ABQ6Z6S9_9GAMM</name>
<evidence type="ECO:0000256" key="2">
    <source>
        <dbReference type="SAM" id="Phobius"/>
    </source>
</evidence>
<organism evidence="3 4">
    <name type="scientific">Pseudoxanthomonas daejeonensis</name>
    <dbReference type="NCBI Taxonomy" id="266062"/>
    <lineage>
        <taxon>Bacteria</taxon>
        <taxon>Pseudomonadati</taxon>
        <taxon>Pseudomonadota</taxon>
        <taxon>Gammaproteobacteria</taxon>
        <taxon>Lysobacterales</taxon>
        <taxon>Lysobacteraceae</taxon>
        <taxon>Pseudoxanthomonas</taxon>
    </lineage>
</organism>
<feature type="compositionally biased region" description="Low complexity" evidence="1">
    <location>
        <begin position="75"/>
        <end position="85"/>
    </location>
</feature>
<dbReference type="PROSITE" id="PS51257">
    <property type="entry name" value="PROKAR_LIPOPROTEIN"/>
    <property type="match status" value="1"/>
</dbReference>
<evidence type="ECO:0000313" key="3">
    <source>
        <dbReference type="EMBL" id="KAF1693898.1"/>
    </source>
</evidence>
<dbReference type="Proteomes" id="UP000788419">
    <property type="component" value="Unassembled WGS sequence"/>
</dbReference>
<keyword evidence="2" id="KW-1133">Transmembrane helix</keyword>
<protein>
    <recommendedName>
        <fullName evidence="5">Beta-barrel assembly machine subunit BamC</fullName>
    </recommendedName>
</protein>
<evidence type="ECO:0000256" key="1">
    <source>
        <dbReference type="SAM" id="MobiDB-lite"/>
    </source>
</evidence>
<comment type="caution">
    <text evidence="3">The sequence shown here is derived from an EMBL/GenBank/DDBJ whole genome shotgun (WGS) entry which is preliminary data.</text>
</comment>
<sequence>MSNTHRVARATTAVLSAFTVVALLGGCSWFSKGPKGDYAVAAEQRPLEVPPDLNLPDTSGAMALPPVGGTPRPQAAPAAAPAASPSGFTVAGSRDQVFAQVGTALEGIEGLTIASRAELLGTYDVGYQGVDFLVRVVAVEGGAYVSAVDPRGLPSTSEQPLKVIAALQAELAKR</sequence>
<dbReference type="RefSeq" id="WP_162410668.1">
    <property type="nucleotide sequence ID" value="NZ_CP093331.1"/>
</dbReference>